<gene>
    <name evidence="1" type="ORF">CDAR_576161</name>
</gene>
<name>A0AAV4Q1Z5_9ARAC</name>
<protein>
    <submittedName>
        <fullName evidence="1">Uncharacterized protein</fullName>
    </submittedName>
</protein>
<evidence type="ECO:0000313" key="2">
    <source>
        <dbReference type="Proteomes" id="UP001054837"/>
    </source>
</evidence>
<dbReference type="Proteomes" id="UP001054837">
    <property type="component" value="Unassembled WGS sequence"/>
</dbReference>
<sequence length="137" mass="15548">MNPIEHLWDIIERIRRKNLLIELLCFRKSMRPLGIFCLILLLTGISASPSCLFLPCPEEEYCVFRSNGDVGCIPSAKLGETCTGVNGGIGSLYFEFPPCDRKYSCDLKPADYFIVGTCKSPRSRRNIYYNRNADNNL</sequence>
<dbReference type="EMBL" id="BPLQ01003669">
    <property type="protein sequence ID" value="GIY02397.1"/>
    <property type="molecule type" value="Genomic_DNA"/>
</dbReference>
<keyword evidence="2" id="KW-1185">Reference proteome</keyword>
<organism evidence="1 2">
    <name type="scientific">Caerostris darwini</name>
    <dbReference type="NCBI Taxonomy" id="1538125"/>
    <lineage>
        <taxon>Eukaryota</taxon>
        <taxon>Metazoa</taxon>
        <taxon>Ecdysozoa</taxon>
        <taxon>Arthropoda</taxon>
        <taxon>Chelicerata</taxon>
        <taxon>Arachnida</taxon>
        <taxon>Araneae</taxon>
        <taxon>Araneomorphae</taxon>
        <taxon>Entelegynae</taxon>
        <taxon>Araneoidea</taxon>
        <taxon>Araneidae</taxon>
        <taxon>Caerostris</taxon>
    </lineage>
</organism>
<dbReference type="AlphaFoldDB" id="A0AAV4Q1Z5"/>
<accession>A0AAV4Q1Z5</accession>
<proteinExistence type="predicted"/>
<evidence type="ECO:0000313" key="1">
    <source>
        <dbReference type="EMBL" id="GIY02397.1"/>
    </source>
</evidence>
<reference evidence="1 2" key="1">
    <citation type="submission" date="2021-06" db="EMBL/GenBank/DDBJ databases">
        <title>Caerostris darwini draft genome.</title>
        <authorList>
            <person name="Kono N."/>
            <person name="Arakawa K."/>
        </authorList>
    </citation>
    <scope>NUCLEOTIDE SEQUENCE [LARGE SCALE GENOMIC DNA]</scope>
</reference>
<comment type="caution">
    <text evidence="1">The sequence shown here is derived from an EMBL/GenBank/DDBJ whole genome shotgun (WGS) entry which is preliminary data.</text>
</comment>